<evidence type="ECO:0000313" key="2">
    <source>
        <dbReference type="EMBL" id="MDU8996616.1"/>
    </source>
</evidence>
<proteinExistence type="predicted"/>
<reference evidence="2 3" key="1">
    <citation type="submission" date="2023-02" db="EMBL/GenBank/DDBJ databases">
        <authorList>
            <person name="Maleckis M."/>
        </authorList>
    </citation>
    <scope>NUCLEOTIDE SEQUENCE [LARGE SCALE GENOMIC DNA]</scope>
    <source>
        <strain evidence="2 3">P8-A2</strain>
    </source>
</reference>
<sequence>MVLKTVGRQAATVHVRDSKDTRRAQLAFTGVSWTEFVSSVRR</sequence>
<dbReference type="EMBL" id="JARAKF010000001">
    <property type="protein sequence ID" value="MDU8996616.1"/>
    <property type="molecule type" value="Genomic_DNA"/>
</dbReference>
<dbReference type="RefSeq" id="WP_082417515.1">
    <property type="nucleotide sequence ID" value="NZ_JARAKF010000001.1"/>
</dbReference>
<accession>A0ABU3URR0</accession>
<dbReference type="Pfam" id="PF04149">
    <property type="entry name" value="DUF397"/>
    <property type="match status" value="1"/>
</dbReference>
<organism evidence="2 3">
    <name type="scientific">Streptomyces mirabilis</name>
    <dbReference type="NCBI Taxonomy" id="68239"/>
    <lineage>
        <taxon>Bacteria</taxon>
        <taxon>Bacillati</taxon>
        <taxon>Actinomycetota</taxon>
        <taxon>Actinomycetes</taxon>
        <taxon>Kitasatosporales</taxon>
        <taxon>Streptomycetaceae</taxon>
        <taxon>Streptomyces</taxon>
    </lineage>
</organism>
<evidence type="ECO:0000259" key="1">
    <source>
        <dbReference type="Pfam" id="PF04149"/>
    </source>
</evidence>
<keyword evidence="3" id="KW-1185">Reference proteome</keyword>
<evidence type="ECO:0000313" key="3">
    <source>
        <dbReference type="Proteomes" id="UP001257627"/>
    </source>
</evidence>
<comment type="caution">
    <text evidence="2">The sequence shown here is derived from an EMBL/GenBank/DDBJ whole genome shotgun (WGS) entry which is preliminary data.</text>
</comment>
<protein>
    <submittedName>
        <fullName evidence="2">DUF397 domain-containing protein</fullName>
    </submittedName>
</protein>
<feature type="domain" description="DUF397" evidence="1">
    <location>
        <begin position="10"/>
        <end position="41"/>
    </location>
</feature>
<gene>
    <name evidence="2" type="ORF">PU648_30545</name>
</gene>
<dbReference type="Proteomes" id="UP001257627">
    <property type="component" value="Unassembled WGS sequence"/>
</dbReference>
<name>A0ABU3URR0_9ACTN</name>
<dbReference type="InterPro" id="IPR007278">
    <property type="entry name" value="DUF397"/>
</dbReference>